<evidence type="ECO:0000313" key="6">
    <source>
        <dbReference type="Proteomes" id="UP000321548"/>
    </source>
</evidence>
<accession>A0A5C8NVY6</accession>
<reference evidence="5 6" key="1">
    <citation type="submission" date="2019-06" db="EMBL/GenBank/DDBJ databases">
        <title>Quisquiliibacterium sp. nov., isolated from a maize field.</title>
        <authorList>
            <person name="Lin S.-Y."/>
            <person name="Tsai C.-F."/>
            <person name="Young C.-C."/>
        </authorList>
    </citation>
    <scope>NUCLEOTIDE SEQUENCE [LARGE SCALE GENOMIC DNA]</scope>
    <source>
        <strain evidence="5 6">CC-CFT501</strain>
    </source>
</reference>
<keyword evidence="6" id="KW-1185">Reference proteome</keyword>
<organism evidence="5 6">
    <name type="scientific">Zeimonas arvi</name>
    <dbReference type="NCBI Taxonomy" id="2498847"/>
    <lineage>
        <taxon>Bacteria</taxon>
        <taxon>Pseudomonadati</taxon>
        <taxon>Pseudomonadota</taxon>
        <taxon>Betaproteobacteria</taxon>
        <taxon>Burkholderiales</taxon>
        <taxon>Burkholderiaceae</taxon>
        <taxon>Zeimonas</taxon>
    </lineage>
</organism>
<dbReference type="Proteomes" id="UP000321548">
    <property type="component" value="Unassembled WGS sequence"/>
</dbReference>
<dbReference type="InterPro" id="IPR000836">
    <property type="entry name" value="PRTase_dom"/>
</dbReference>
<dbReference type="Pfam" id="PF00156">
    <property type="entry name" value="Pribosyltran"/>
    <property type="match status" value="1"/>
</dbReference>
<dbReference type="AlphaFoldDB" id="A0A5C8NVY6"/>
<dbReference type="OrthoDB" id="9793412at2"/>
<evidence type="ECO:0000256" key="2">
    <source>
        <dbReference type="SAM" id="MobiDB-lite"/>
    </source>
</evidence>
<dbReference type="CDD" id="cd06223">
    <property type="entry name" value="PRTases_typeI"/>
    <property type="match status" value="1"/>
</dbReference>
<dbReference type="InterPro" id="IPR029057">
    <property type="entry name" value="PRTase-like"/>
</dbReference>
<dbReference type="PANTHER" id="PTHR47505">
    <property type="entry name" value="DNA UTILIZATION PROTEIN YHGH"/>
    <property type="match status" value="1"/>
</dbReference>
<comment type="caution">
    <text evidence="5">The sequence shown here is derived from an EMBL/GenBank/DDBJ whole genome shotgun (WGS) entry which is preliminary data.</text>
</comment>
<dbReference type="SUPFAM" id="SSF53271">
    <property type="entry name" value="PRTase-like"/>
    <property type="match status" value="1"/>
</dbReference>
<protein>
    <submittedName>
        <fullName evidence="5">ComF family protein</fullName>
    </submittedName>
</protein>
<evidence type="ECO:0000259" key="3">
    <source>
        <dbReference type="Pfam" id="PF00156"/>
    </source>
</evidence>
<sequence>MAEGCRRTIPRRSSRRRSASRSRKSARCRAPARRANCRRTAFGSRSEVVGIGRQYMPPMRFNLGMNPVADRLARHTASAAALLLDWLLPTVCVACERPLPAGLPNPDHDPPRGWCAACAGSLPGLSSPRCPVCGEPARSLVPGPCPACRARPPAIDRTIVLADYARPLDHLIQAIKFGRQSALAPPLGRLLARAAARGWDWPMPPDAVVAVPMTPARLAGRGFNQALLLARPVAAAFGLRPAGALIARVRQGAPASSLGASQRRGALAHAFAADGVTRGASVLVVDDVMTTGATLQAAAAALKSAGAARVIACVAARTPPPDTCST</sequence>
<dbReference type="PANTHER" id="PTHR47505:SF1">
    <property type="entry name" value="DNA UTILIZATION PROTEIN YHGH"/>
    <property type="match status" value="1"/>
</dbReference>
<dbReference type="Pfam" id="PF18912">
    <property type="entry name" value="DZR_2"/>
    <property type="match status" value="1"/>
</dbReference>
<evidence type="ECO:0000259" key="4">
    <source>
        <dbReference type="Pfam" id="PF18912"/>
    </source>
</evidence>
<feature type="compositionally biased region" description="Basic residues" evidence="2">
    <location>
        <begin position="8"/>
        <end position="31"/>
    </location>
</feature>
<dbReference type="InterPro" id="IPR044005">
    <property type="entry name" value="DZR_2"/>
</dbReference>
<proteinExistence type="inferred from homology"/>
<name>A0A5C8NVY6_9BURK</name>
<dbReference type="Gene3D" id="3.40.50.2020">
    <property type="match status" value="1"/>
</dbReference>
<evidence type="ECO:0000256" key="1">
    <source>
        <dbReference type="ARBA" id="ARBA00008007"/>
    </source>
</evidence>
<comment type="similarity">
    <text evidence="1">Belongs to the ComF/GntX family.</text>
</comment>
<dbReference type="EMBL" id="VDUY01000004">
    <property type="protein sequence ID" value="TXL65405.1"/>
    <property type="molecule type" value="Genomic_DNA"/>
</dbReference>
<feature type="domain" description="Double zinc ribbon" evidence="4">
    <location>
        <begin position="83"/>
        <end position="149"/>
    </location>
</feature>
<feature type="domain" description="Phosphoribosyltransferase" evidence="3">
    <location>
        <begin position="226"/>
        <end position="317"/>
    </location>
</feature>
<evidence type="ECO:0000313" key="5">
    <source>
        <dbReference type="EMBL" id="TXL65405.1"/>
    </source>
</evidence>
<feature type="region of interest" description="Disordered" evidence="2">
    <location>
        <begin position="1"/>
        <end position="31"/>
    </location>
</feature>
<gene>
    <name evidence="5" type="ORF">FHP08_11520</name>
</gene>
<dbReference type="InterPro" id="IPR051910">
    <property type="entry name" value="ComF/GntX_DNA_util-trans"/>
</dbReference>